<comment type="similarity">
    <text evidence="2 4">Belongs to the MoeA family.</text>
</comment>
<name>A0A2U8P0C6_9BRAD</name>
<dbReference type="Pfam" id="PF03453">
    <property type="entry name" value="MoeA_N"/>
    <property type="match status" value="1"/>
</dbReference>
<dbReference type="GO" id="GO:0061599">
    <property type="term" value="F:molybdopterin molybdotransferase activity"/>
    <property type="evidence" value="ECO:0007669"/>
    <property type="project" value="UniProtKB-UniRule"/>
</dbReference>
<dbReference type="Gene3D" id="2.170.190.11">
    <property type="entry name" value="Molybdopterin biosynthesis moea protein, domain 3"/>
    <property type="match status" value="1"/>
</dbReference>
<evidence type="ECO:0000313" key="5">
    <source>
        <dbReference type="EMBL" id="AWL91130.1"/>
    </source>
</evidence>
<dbReference type="InterPro" id="IPR036425">
    <property type="entry name" value="MoaB/Mog-like_dom_sf"/>
</dbReference>
<comment type="pathway">
    <text evidence="4">Cofactor biosynthesis; molybdopterin biosynthesis.</text>
</comment>
<evidence type="ECO:0000256" key="4">
    <source>
        <dbReference type="RuleBase" id="RU365090"/>
    </source>
</evidence>
<dbReference type="Proteomes" id="UP000215703">
    <property type="component" value="Chromosome"/>
</dbReference>
<dbReference type="Gene3D" id="3.90.105.10">
    <property type="entry name" value="Molybdopterin biosynthesis moea protein, domain 2"/>
    <property type="match status" value="1"/>
</dbReference>
<dbReference type="AlphaFoldDB" id="A0A2U8P0C6"/>
<dbReference type="SUPFAM" id="SSF63882">
    <property type="entry name" value="MoeA N-terminal region -like"/>
    <property type="match status" value="1"/>
</dbReference>
<dbReference type="InterPro" id="IPR001453">
    <property type="entry name" value="MoaB/Mog_dom"/>
</dbReference>
<dbReference type="InterPro" id="IPR036135">
    <property type="entry name" value="MoeA_linker/N_sf"/>
</dbReference>
<dbReference type="SMART" id="SM00852">
    <property type="entry name" value="MoCF_biosynth"/>
    <property type="match status" value="1"/>
</dbReference>
<dbReference type="InterPro" id="IPR005110">
    <property type="entry name" value="MoeA_linker/N"/>
</dbReference>
<evidence type="ECO:0000256" key="1">
    <source>
        <dbReference type="ARBA" id="ARBA00002901"/>
    </source>
</evidence>
<keyword evidence="4" id="KW-0460">Magnesium</keyword>
<evidence type="ECO:0000256" key="2">
    <source>
        <dbReference type="ARBA" id="ARBA00010763"/>
    </source>
</evidence>
<dbReference type="InterPro" id="IPR036688">
    <property type="entry name" value="MoeA_C_domain_IV_sf"/>
</dbReference>
<keyword evidence="4" id="KW-0479">Metal-binding</keyword>
<gene>
    <name evidence="5" type="ORF">CIT37_01515</name>
</gene>
<dbReference type="GeneID" id="92969371"/>
<reference evidence="5 6" key="1">
    <citation type="journal article" date="2014" name="Int. J. Syst. Evol. Microbiol.">
        <title>Bradyrhizobium ottawaense sp. nov., a symbiotic nitrogen fixing bacterium from root nodules of soybeans in Canada.</title>
        <authorList>
            <person name="Yu X."/>
            <person name="Cloutier S."/>
            <person name="Tambong J.T."/>
            <person name="Bromfield E.S."/>
        </authorList>
    </citation>
    <scope>NUCLEOTIDE SEQUENCE [LARGE SCALE GENOMIC DNA]</scope>
    <source>
        <strain evidence="5 6">OO99</strain>
    </source>
</reference>
<dbReference type="PANTHER" id="PTHR10192:SF5">
    <property type="entry name" value="GEPHYRIN"/>
    <property type="match status" value="1"/>
</dbReference>
<keyword evidence="4" id="KW-0808">Transferase</keyword>
<dbReference type="Gene3D" id="2.40.340.10">
    <property type="entry name" value="MoeA, C-terminal, domain IV"/>
    <property type="match status" value="1"/>
</dbReference>
<protein>
    <recommendedName>
        <fullName evidence="4">Molybdopterin molybdenumtransferase</fullName>
        <ecNumber evidence="4">2.10.1.1</ecNumber>
    </recommendedName>
</protein>
<dbReference type="EMBL" id="CP029425">
    <property type="protein sequence ID" value="AWL91130.1"/>
    <property type="molecule type" value="Genomic_DNA"/>
</dbReference>
<dbReference type="GO" id="GO:0005829">
    <property type="term" value="C:cytosol"/>
    <property type="evidence" value="ECO:0007669"/>
    <property type="project" value="TreeGrafter"/>
</dbReference>
<proteinExistence type="inferred from homology"/>
<reference evidence="5 6" key="2">
    <citation type="journal article" date="2017" name="Syst. Appl. Microbiol.">
        <title>Soybeans inoculated with root zone soils of Canadian native legumes harbour diverse and novel Bradyrhizobium spp. that possess agricultural potential.</title>
        <authorList>
            <person name="Bromfield E.S.P."/>
            <person name="Cloutier S."/>
            <person name="Tambong J.T."/>
            <person name="Tran Thi T.V."/>
        </authorList>
    </citation>
    <scope>NUCLEOTIDE SEQUENCE [LARGE SCALE GENOMIC DNA]</scope>
    <source>
        <strain evidence="5 6">OO99</strain>
    </source>
</reference>
<dbReference type="KEGG" id="bot:CIT37_01515"/>
<dbReference type="SUPFAM" id="SSF53218">
    <property type="entry name" value="Molybdenum cofactor biosynthesis proteins"/>
    <property type="match status" value="1"/>
</dbReference>
<sequence length="368" mass="37299">MTQRLPPSLTPLDTALAALLSGLEPLAPVELPLSEAAGCIAAGTPLLAAHPHHDIAAADGWALCANDLVGASSYSPLPLTQAPVWVEAGDAMPDGCDCVLDADAVDPSGPLVQVLAEGVPGQGVRRGGSDIAARTPAGAEGQPVAAADLLLARVAGLDKLGVRRPRLSIVNVPGATATMHMIAAIAGAAGVDVKTHEAGARDAVSIADALDISSCDLILTVGGSGVGRGDAAVAALAQRGHVIAHGLALQPGRTAAVAKLGKVPVVALPGSPDHALAVWLALVLPLIDRLSLRRPRRQVSLPLARKIASSVGIVEIALLAREHHGWTPLAVGEWPLQAIAGADAWLLIPDSHEGFAAGVPVDAYLMWE</sequence>
<comment type="catalytic activity">
    <reaction evidence="3">
        <text>adenylyl-molybdopterin + molybdate = Mo-molybdopterin + AMP + H(+)</text>
        <dbReference type="Rhea" id="RHEA:35047"/>
        <dbReference type="ChEBI" id="CHEBI:15378"/>
        <dbReference type="ChEBI" id="CHEBI:36264"/>
        <dbReference type="ChEBI" id="CHEBI:62727"/>
        <dbReference type="ChEBI" id="CHEBI:71302"/>
        <dbReference type="ChEBI" id="CHEBI:456215"/>
        <dbReference type="EC" id="2.10.1.1"/>
    </reaction>
</comment>
<dbReference type="Gene3D" id="3.40.980.10">
    <property type="entry name" value="MoaB/Mog-like domain"/>
    <property type="match status" value="1"/>
</dbReference>
<dbReference type="GO" id="GO:0006777">
    <property type="term" value="P:Mo-molybdopterin cofactor biosynthetic process"/>
    <property type="evidence" value="ECO:0007669"/>
    <property type="project" value="UniProtKB-UniRule"/>
</dbReference>
<dbReference type="PANTHER" id="PTHR10192">
    <property type="entry name" value="MOLYBDOPTERIN BIOSYNTHESIS PROTEIN"/>
    <property type="match status" value="1"/>
</dbReference>
<comment type="function">
    <text evidence="1 4">Catalyzes the insertion of molybdate into adenylated molybdopterin with the concomitant release of AMP.</text>
</comment>
<dbReference type="SUPFAM" id="SSF63867">
    <property type="entry name" value="MoeA C-terminal domain-like"/>
    <property type="match status" value="1"/>
</dbReference>
<dbReference type="InterPro" id="IPR038987">
    <property type="entry name" value="MoeA-like"/>
</dbReference>
<dbReference type="RefSeq" id="WP_095424400.1">
    <property type="nucleotide sequence ID" value="NZ_CP029425.2"/>
</dbReference>
<dbReference type="UniPathway" id="UPA00344"/>
<keyword evidence="4" id="KW-0501">Molybdenum cofactor biosynthesis</keyword>
<keyword evidence="4" id="KW-0500">Molybdenum</keyword>
<dbReference type="Pfam" id="PF00994">
    <property type="entry name" value="MoCF_biosynth"/>
    <property type="match status" value="1"/>
</dbReference>
<accession>A0A2U8P0C6</accession>
<dbReference type="GO" id="GO:0046872">
    <property type="term" value="F:metal ion binding"/>
    <property type="evidence" value="ECO:0007669"/>
    <property type="project" value="UniProtKB-UniRule"/>
</dbReference>
<dbReference type="EC" id="2.10.1.1" evidence="4"/>
<comment type="cofactor">
    <cofactor evidence="4">
        <name>Mg(2+)</name>
        <dbReference type="ChEBI" id="CHEBI:18420"/>
    </cofactor>
</comment>
<organism evidence="5 6">
    <name type="scientific">Bradyrhizobium ottawaense</name>
    <dbReference type="NCBI Taxonomy" id="931866"/>
    <lineage>
        <taxon>Bacteria</taxon>
        <taxon>Pseudomonadati</taxon>
        <taxon>Pseudomonadota</taxon>
        <taxon>Alphaproteobacteria</taxon>
        <taxon>Hyphomicrobiales</taxon>
        <taxon>Nitrobacteraceae</taxon>
        <taxon>Bradyrhizobium</taxon>
    </lineage>
</organism>
<evidence type="ECO:0000313" key="6">
    <source>
        <dbReference type="Proteomes" id="UP000215703"/>
    </source>
</evidence>
<evidence type="ECO:0000256" key="3">
    <source>
        <dbReference type="ARBA" id="ARBA00047317"/>
    </source>
</evidence>